<evidence type="ECO:0000313" key="1">
    <source>
        <dbReference type="EMBL" id="KZA98862.1"/>
    </source>
</evidence>
<sequence length="91" mass="10546">MARRPSSDLVIVLFEELPSEVRSRLDQSGLRFFAEAARLSYSSILRFKNGQPIRSSTANKVFSAIERRYGLKLDDRDQYITKIDPSRPWPK</sequence>
<accession>A0A154IEA4</accession>
<dbReference type="RefSeq" id="WP_062943438.1">
    <property type="nucleotide sequence ID" value="NZ_CP171844.1"/>
</dbReference>
<name>A0A154IEA4_RHILE</name>
<comment type="caution">
    <text evidence="1">The sequence shown here is derived from an EMBL/GenBank/DDBJ whole genome shotgun (WGS) entry which is preliminary data.</text>
</comment>
<dbReference type="EMBL" id="LVYU01000110">
    <property type="protein sequence ID" value="KZA98862.1"/>
    <property type="molecule type" value="Genomic_DNA"/>
</dbReference>
<proteinExistence type="predicted"/>
<organism evidence="1">
    <name type="scientific">Rhizobium leguminosarum</name>
    <dbReference type="NCBI Taxonomy" id="384"/>
    <lineage>
        <taxon>Bacteria</taxon>
        <taxon>Pseudomonadati</taxon>
        <taxon>Pseudomonadota</taxon>
        <taxon>Alphaproteobacteria</taxon>
        <taxon>Hyphomicrobiales</taxon>
        <taxon>Rhizobiaceae</taxon>
        <taxon>Rhizobium/Agrobacterium group</taxon>
        <taxon>Rhizobium</taxon>
    </lineage>
</organism>
<dbReference type="AlphaFoldDB" id="A0A154IEA4"/>
<protein>
    <submittedName>
        <fullName evidence="1">Uncharacterized protein</fullName>
    </submittedName>
</protein>
<gene>
    <name evidence="1" type="ORF">A4A59_25235</name>
</gene>
<reference evidence="1" key="1">
    <citation type="submission" date="2016-03" db="EMBL/GenBank/DDBJ databases">
        <title>Microsymbionts genomes from the relict species Vavilovia formosa.</title>
        <authorList>
            <person name="Chirak E."/>
            <person name="Kimeklis A."/>
            <person name="Kopat V."/>
            <person name="Andronov E."/>
        </authorList>
    </citation>
    <scope>NUCLEOTIDE SEQUENCE [LARGE SCALE GENOMIC DNA]</scope>
    <source>
        <strain evidence="1">Vaf12</strain>
    </source>
</reference>